<dbReference type="Gene3D" id="2.40.50.40">
    <property type="match status" value="1"/>
</dbReference>
<dbReference type="InterPro" id="IPR001811">
    <property type="entry name" value="Chemokine_IL8-like_dom"/>
</dbReference>
<evidence type="ECO:0000259" key="8">
    <source>
        <dbReference type="SMART" id="SM00199"/>
    </source>
</evidence>
<proteinExistence type="inferred from homology"/>
<dbReference type="PANTHER" id="PTHR12015:SF77">
    <property type="entry name" value="C-C MOTIF CHEMOKINE 15"/>
    <property type="match status" value="1"/>
</dbReference>
<reference evidence="9" key="1">
    <citation type="submission" date="2016-12" db="EMBL/GenBank/DDBJ databases">
        <title>Mouse lemur reference genome and diversity panel.</title>
        <authorList>
            <person name="Harris R."/>
            <person name="Larsen P."/>
            <person name="Liu Y."/>
            <person name="Hughes D.S."/>
            <person name="Murali S."/>
            <person name="Raveendran M."/>
            <person name="Korchina V."/>
            <person name="Wang M."/>
            <person name="Jhangiani S."/>
            <person name="Bandaranaike D."/>
            <person name="Bellair M."/>
            <person name="Blankenburg K."/>
            <person name="Chao H."/>
            <person name="Dahdouli M."/>
            <person name="Dinh H."/>
            <person name="Doddapaneni H."/>
            <person name="English A."/>
            <person name="Firestine M."/>
            <person name="Gnanaolivu R."/>
            <person name="Gross S."/>
            <person name="Hernandez B."/>
            <person name="Javaid M."/>
            <person name="Jayaseelan J."/>
            <person name="Jones J."/>
            <person name="Khan Z."/>
            <person name="Kovar C."/>
            <person name="Kurapati P."/>
            <person name="Le B."/>
            <person name="Lee S."/>
            <person name="Li M."/>
            <person name="Mathew T."/>
            <person name="Narasimhan A."/>
            <person name="Ngo D."/>
            <person name="Nguyen L."/>
            <person name="Okwuonu G."/>
            <person name="Ongeri F."/>
            <person name="Osuji N."/>
            <person name="Pu L.-L."/>
            <person name="Puazo M."/>
            <person name="Quiroz J."/>
            <person name="Raj R."/>
            <person name="Rajbhandari K."/>
            <person name="Reid J.G."/>
            <person name="Santibanez J."/>
            <person name="Sexton D."/>
            <person name="Skinner E."/>
            <person name="Vee V."/>
            <person name="Weissenberger G."/>
            <person name="Wu Y."/>
            <person name="Xin Y."/>
            <person name="Han Y."/>
            <person name="Campbell C."/>
            <person name="Brown A."/>
            <person name="Sullivan B."/>
            <person name="Shelton J."/>
            <person name="Brown S."/>
            <person name="Dudchenko O."/>
            <person name="Machol I."/>
            <person name="Durand N."/>
            <person name="Shamim M."/>
            <person name="Lieberman A."/>
            <person name="Muzny D.M."/>
            <person name="Richards S."/>
            <person name="Yoder A."/>
            <person name="Worley K.C."/>
            <person name="Rogers J."/>
            <person name="Gibbs R.A."/>
        </authorList>
    </citation>
    <scope>NUCLEOTIDE SEQUENCE [LARGE SCALE GENOMIC DNA]</scope>
</reference>
<evidence type="ECO:0000256" key="6">
    <source>
        <dbReference type="ARBA" id="ARBA00023157"/>
    </source>
</evidence>
<dbReference type="AlphaFoldDB" id="A0A8C5Y015"/>
<dbReference type="InterPro" id="IPR000827">
    <property type="entry name" value="Chemokine_CC_CS"/>
</dbReference>
<keyword evidence="10" id="KW-1185">Reference proteome</keyword>
<feature type="signal peptide" evidence="7">
    <location>
        <begin position="1"/>
        <end position="21"/>
    </location>
</feature>
<dbReference type="PROSITE" id="PS00472">
    <property type="entry name" value="SMALL_CYTOKINES_CC"/>
    <property type="match status" value="1"/>
</dbReference>
<dbReference type="GO" id="GO:0070098">
    <property type="term" value="P:chemokine-mediated signaling pathway"/>
    <property type="evidence" value="ECO:0007669"/>
    <property type="project" value="TreeGrafter"/>
</dbReference>
<dbReference type="GeneTree" id="ENSGT01100000263482"/>
<name>A0A8C5Y015_MICMU</name>
<evidence type="ECO:0000256" key="3">
    <source>
        <dbReference type="ARBA" id="ARBA00022514"/>
    </source>
</evidence>
<dbReference type="EMBL" id="ABDC03019975">
    <property type="status" value="NOT_ANNOTATED_CDS"/>
    <property type="molecule type" value="Genomic_DNA"/>
</dbReference>
<dbReference type="SMART" id="SM00199">
    <property type="entry name" value="SCY"/>
    <property type="match status" value="1"/>
</dbReference>
<evidence type="ECO:0000313" key="9">
    <source>
        <dbReference type="Ensembl" id="ENSMICP00000044093.1"/>
    </source>
</evidence>
<feature type="chain" id="PRO_5034282480" description="C-C motif chemokine" evidence="7">
    <location>
        <begin position="22"/>
        <end position="128"/>
    </location>
</feature>
<gene>
    <name evidence="9" type="primary">LOC105881426</name>
</gene>
<dbReference type="InterPro" id="IPR036048">
    <property type="entry name" value="Interleukin_8-like_sf"/>
</dbReference>
<keyword evidence="5 7" id="KW-0732">Signal</keyword>
<dbReference type="GO" id="GO:0061844">
    <property type="term" value="P:antimicrobial humoral immune response mediated by antimicrobial peptide"/>
    <property type="evidence" value="ECO:0007669"/>
    <property type="project" value="TreeGrafter"/>
</dbReference>
<dbReference type="Proteomes" id="UP000694394">
    <property type="component" value="Chromosome 16"/>
</dbReference>
<evidence type="ECO:0000256" key="5">
    <source>
        <dbReference type="ARBA" id="ARBA00022729"/>
    </source>
</evidence>
<comment type="subcellular location">
    <subcellularLocation>
        <location evidence="1 7">Secreted</location>
    </subcellularLocation>
</comment>
<feature type="domain" description="Chemokine interleukin-8-like" evidence="8">
    <location>
        <begin position="63"/>
        <end position="121"/>
    </location>
</feature>
<keyword evidence="7" id="KW-0145">Chemotaxis</keyword>
<evidence type="ECO:0000256" key="2">
    <source>
        <dbReference type="ARBA" id="ARBA00010868"/>
    </source>
</evidence>
<dbReference type="CDD" id="cd00272">
    <property type="entry name" value="Chemokine_CC"/>
    <property type="match status" value="1"/>
</dbReference>
<keyword evidence="4 7" id="KW-0964">Secreted</keyword>
<dbReference type="GO" id="GO:0008009">
    <property type="term" value="F:chemokine activity"/>
    <property type="evidence" value="ECO:0007669"/>
    <property type="project" value="InterPro"/>
</dbReference>
<comment type="similarity">
    <text evidence="2 7">Belongs to the intercrine beta (chemokine CC) family.</text>
</comment>
<dbReference type="GO" id="GO:0005615">
    <property type="term" value="C:extracellular space"/>
    <property type="evidence" value="ECO:0007669"/>
    <property type="project" value="UniProtKB-KW"/>
</dbReference>
<dbReference type="GO" id="GO:0030335">
    <property type="term" value="P:positive regulation of cell migration"/>
    <property type="evidence" value="ECO:0007669"/>
    <property type="project" value="TreeGrafter"/>
</dbReference>
<dbReference type="InterPro" id="IPR039809">
    <property type="entry name" value="Chemokine_b/g/d"/>
</dbReference>
<dbReference type="Pfam" id="PF00048">
    <property type="entry name" value="IL8"/>
    <property type="match status" value="1"/>
</dbReference>
<dbReference type="GO" id="GO:0048020">
    <property type="term" value="F:CCR chemokine receptor binding"/>
    <property type="evidence" value="ECO:0007669"/>
    <property type="project" value="TreeGrafter"/>
</dbReference>
<accession>A0A8C5Y015</accession>
<sequence>MKVSDAALPFLILAAALGTQARVIHGEGTEFQFFLHLRPCTVLLRKKACPSVVLSLPAGFHRPADCCLSYTSRRIRCVFMRDYFVTSSSCSQPGVIFYTKKGQRVCANPRDSQVQDCMTNLKLKSDIR</sequence>
<reference evidence="9" key="2">
    <citation type="submission" date="2025-08" db="UniProtKB">
        <authorList>
            <consortium name="Ensembl"/>
        </authorList>
    </citation>
    <scope>IDENTIFICATION</scope>
</reference>
<evidence type="ECO:0000256" key="1">
    <source>
        <dbReference type="ARBA" id="ARBA00004613"/>
    </source>
</evidence>
<dbReference type="Ensembl" id="ENSMICT00000068153.1">
    <property type="protein sequence ID" value="ENSMICP00000044093.1"/>
    <property type="gene ID" value="ENSMICG00000042571.1"/>
</dbReference>
<evidence type="ECO:0000256" key="4">
    <source>
        <dbReference type="ARBA" id="ARBA00022525"/>
    </source>
</evidence>
<reference evidence="9" key="3">
    <citation type="submission" date="2025-09" db="UniProtKB">
        <authorList>
            <consortium name="Ensembl"/>
        </authorList>
    </citation>
    <scope>IDENTIFICATION</scope>
</reference>
<dbReference type="SUPFAM" id="SSF54117">
    <property type="entry name" value="Interleukin 8-like chemokines"/>
    <property type="match status" value="1"/>
</dbReference>
<protein>
    <recommendedName>
        <fullName evidence="7">C-C motif chemokine</fullName>
    </recommendedName>
</protein>
<keyword evidence="6" id="KW-1015">Disulfide bond</keyword>
<evidence type="ECO:0000313" key="10">
    <source>
        <dbReference type="Proteomes" id="UP000694394"/>
    </source>
</evidence>
<dbReference type="PANTHER" id="PTHR12015">
    <property type="entry name" value="SMALL INDUCIBLE CYTOKINE A"/>
    <property type="match status" value="1"/>
</dbReference>
<dbReference type="FunFam" id="2.40.50.40:FF:000002">
    <property type="entry name" value="C-C motif chemokine"/>
    <property type="match status" value="1"/>
</dbReference>
<dbReference type="GO" id="GO:0006954">
    <property type="term" value="P:inflammatory response"/>
    <property type="evidence" value="ECO:0007669"/>
    <property type="project" value="TreeGrafter"/>
</dbReference>
<keyword evidence="3 7" id="KW-0202">Cytokine</keyword>
<evidence type="ECO:0000256" key="7">
    <source>
        <dbReference type="RuleBase" id="RU361150"/>
    </source>
</evidence>
<organism evidence="9 10">
    <name type="scientific">Microcebus murinus</name>
    <name type="common">Gray mouse lemur</name>
    <name type="synonym">Lemur murinus</name>
    <dbReference type="NCBI Taxonomy" id="30608"/>
    <lineage>
        <taxon>Eukaryota</taxon>
        <taxon>Metazoa</taxon>
        <taxon>Chordata</taxon>
        <taxon>Craniata</taxon>
        <taxon>Vertebrata</taxon>
        <taxon>Euteleostomi</taxon>
        <taxon>Mammalia</taxon>
        <taxon>Eutheria</taxon>
        <taxon>Euarchontoglires</taxon>
        <taxon>Primates</taxon>
        <taxon>Strepsirrhini</taxon>
        <taxon>Lemuriformes</taxon>
        <taxon>Cheirogaleidae</taxon>
        <taxon>Microcebus</taxon>
    </lineage>
</organism>